<reference evidence="2" key="1">
    <citation type="submission" date="2020-07" db="EMBL/GenBank/DDBJ databases">
        <authorList>
            <person name="Partida-Martinez L."/>
            <person name="Huntemann M."/>
            <person name="Clum A."/>
            <person name="Wang J."/>
            <person name="Palaniappan K."/>
            <person name="Ritter S."/>
            <person name="Chen I.-M."/>
            <person name="Stamatis D."/>
            <person name="Reddy T."/>
            <person name="O'Malley R."/>
            <person name="Daum C."/>
            <person name="Shapiro N."/>
            <person name="Ivanova N."/>
            <person name="Kyrpides N."/>
            <person name="Woyke T."/>
        </authorList>
    </citation>
    <scope>NUCLEOTIDE SEQUENCE [LARGE SCALE GENOMIC DNA]</scope>
    <source>
        <strain evidence="2">AT2.8</strain>
    </source>
</reference>
<evidence type="ECO:0000313" key="2">
    <source>
        <dbReference type="Proteomes" id="UP000548423"/>
    </source>
</evidence>
<sequence>MDKHIKKLQDQTEHKEIVKYTQHVLEAIDILVDEHRRIVSLNSLAGIKPNGDKEHTFYRSMHDVKRILIVELEKTIEDFKHMGDKHYVSNYPDGVKQ</sequence>
<reference evidence="2" key="2">
    <citation type="submission" date="2020-08" db="EMBL/GenBank/DDBJ databases">
        <title>The Agave Microbiome: Exploring the role of microbial communities in plant adaptations to desert environments.</title>
        <authorList>
            <person name="Partida-Martinez L.P."/>
        </authorList>
    </citation>
    <scope>NUCLEOTIDE SEQUENCE [LARGE SCALE GENOMIC DNA]</scope>
    <source>
        <strain evidence="2">AT2.8</strain>
    </source>
</reference>
<comment type="caution">
    <text evidence="1">The sequence shown here is derived from an EMBL/GenBank/DDBJ whole genome shotgun (WGS) entry which is preliminary data.</text>
</comment>
<organism evidence="1 2">
    <name type="scientific">Neobacillus niacini</name>
    <dbReference type="NCBI Taxonomy" id="86668"/>
    <lineage>
        <taxon>Bacteria</taxon>
        <taxon>Bacillati</taxon>
        <taxon>Bacillota</taxon>
        <taxon>Bacilli</taxon>
        <taxon>Bacillales</taxon>
        <taxon>Bacillaceae</taxon>
        <taxon>Neobacillus</taxon>
    </lineage>
</organism>
<dbReference type="EMBL" id="JACCBX010000009">
    <property type="protein sequence ID" value="NYE07471.1"/>
    <property type="molecule type" value="Genomic_DNA"/>
</dbReference>
<name>A0A852TGY5_9BACI</name>
<proteinExistence type="predicted"/>
<protein>
    <submittedName>
        <fullName evidence="1">Uncharacterized protein</fullName>
    </submittedName>
</protein>
<evidence type="ECO:0000313" key="1">
    <source>
        <dbReference type="EMBL" id="NYE07471.1"/>
    </source>
</evidence>
<dbReference type="AlphaFoldDB" id="A0A852TGY5"/>
<dbReference type="Proteomes" id="UP000548423">
    <property type="component" value="Unassembled WGS sequence"/>
</dbReference>
<gene>
    <name evidence="1" type="ORF">F4694_004282</name>
</gene>
<accession>A0A852TGY5</accession>